<keyword evidence="2" id="KW-0238">DNA-binding</keyword>
<dbReference type="InterPro" id="IPR001845">
    <property type="entry name" value="HTH_ArsR_DNA-bd_dom"/>
</dbReference>
<dbReference type="PROSITE" id="PS50987">
    <property type="entry name" value="HTH_ARSR_2"/>
    <property type="match status" value="1"/>
</dbReference>
<dbReference type="InterPro" id="IPR036388">
    <property type="entry name" value="WH-like_DNA-bd_sf"/>
</dbReference>
<dbReference type="InterPro" id="IPR036390">
    <property type="entry name" value="WH_DNA-bd_sf"/>
</dbReference>
<dbReference type="GO" id="GO:0003700">
    <property type="term" value="F:DNA-binding transcription factor activity"/>
    <property type="evidence" value="ECO:0007669"/>
    <property type="project" value="InterPro"/>
</dbReference>
<dbReference type="CDD" id="cd00090">
    <property type="entry name" value="HTH_ARSR"/>
    <property type="match status" value="1"/>
</dbReference>
<dbReference type="SUPFAM" id="SSF46785">
    <property type="entry name" value="Winged helix' DNA-binding domain"/>
    <property type="match status" value="1"/>
</dbReference>
<dbReference type="AlphaFoldDB" id="A0A7W9MH96"/>
<accession>A0A7W9MH96</accession>
<dbReference type="Pfam" id="PF12840">
    <property type="entry name" value="HTH_20"/>
    <property type="match status" value="1"/>
</dbReference>
<name>A0A7W9MH96_9ACTN</name>
<dbReference type="GO" id="GO:0003677">
    <property type="term" value="F:DNA binding"/>
    <property type="evidence" value="ECO:0007669"/>
    <property type="project" value="UniProtKB-KW"/>
</dbReference>
<comment type="caution">
    <text evidence="2">The sequence shown here is derived from an EMBL/GenBank/DDBJ whole genome shotgun (WGS) entry which is preliminary data.</text>
</comment>
<dbReference type="PANTHER" id="PTHR38600:SF2">
    <property type="entry name" value="SLL0088 PROTEIN"/>
    <property type="match status" value="1"/>
</dbReference>
<proteinExistence type="predicted"/>
<organism evidence="2 3">
    <name type="scientific">Streptosporangium becharense</name>
    <dbReference type="NCBI Taxonomy" id="1816182"/>
    <lineage>
        <taxon>Bacteria</taxon>
        <taxon>Bacillati</taxon>
        <taxon>Actinomycetota</taxon>
        <taxon>Actinomycetes</taxon>
        <taxon>Streptosporangiales</taxon>
        <taxon>Streptosporangiaceae</taxon>
        <taxon>Streptosporangium</taxon>
    </lineage>
</organism>
<dbReference type="NCBIfam" id="NF033788">
    <property type="entry name" value="HTH_metalloreg"/>
    <property type="match status" value="1"/>
</dbReference>
<protein>
    <submittedName>
        <fullName evidence="2">DNA-binding transcriptional ArsR family regulator</fullName>
    </submittedName>
</protein>
<dbReference type="Gene3D" id="1.10.10.10">
    <property type="entry name" value="Winged helix-like DNA-binding domain superfamily/Winged helix DNA-binding domain"/>
    <property type="match status" value="1"/>
</dbReference>
<dbReference type="InterPro" id="IPR011991">
    <property type="entry name" value="ArsR-like_HTH"/>
</dbReference>
<evidence type="ECO:0000313" key="2">
    <source>
        <dbReference type="EMBL" id="MBB5820917.1"/>
    </source>
</evidence>
<evidence type="ECO:0000259" key="1">
    <source>
        <dbReference type="PROSITE" id="PS50987"/>
    </source>
</evidence>
<gene>
    <name evidence="2" type="ORF">F4562_003979</name>
</gene>
<dbReference type="PANTHER" id="PTHR38600">
    <property type="entry name" value="TRANSCRIPTIONAL REGULATORY PROTEIN"/>
    <property type="match status" value="1"/>
</dbReference>
<feature type="domain" description="HTH arsR-type" evidence="1">
    <location>
        <begin position="1"/>
        <end position="94"/>
    </location>
</feature>
<evidence type="ECO:0000313" key="3">
    <source>
        <dbReference type="Proteomes" id="UP000540685"/>
    </source>
</evidence>
<keyword evidence="3" id="KW-1185">Reference proteome</keyword>
<sequence length="111" mass="12645">MPNEQVRLDQIFQALADPTRRKVIERLVSGSASTSELAKPFDMALPSFTQHLAVLERAGLVTSTKKGRVRTYRLAPLGLQAADGWLAEQRRLWERRLDQLDHFLTTLKESE</sequence>
<dbReference type="RefSeq" id="WP_184547189.1">
    <property type="nucleotide sequence ID" value="NZ_JACHMP010000001.1"/>
</dbReference>
<dbReference type="EMBL" id="JACHMP010000001">
    <property type="protein sequence ID" value="MBB5820917.1"/>
    <property type="molecule type" value="Genomic_DNA"/>
</dbReference>
<dbReference type="SMART" id="SM00418">
    <property type="entry name" value="HTH_ARSR"/>
    <property type="match status" value="1"/>
</dbReference>
<reference evidence="2 3" key="1">
    <citation type="submission" date="2020-08" db="EMBL/GenBank/DDBJ databases">
        <title>Sequencing the genomes of 1000 actinobacteria strains.</title>
        <authorList>
            <person name="Klenk H.-P."/>
        </authorList>
    </citation>
    <scope>NUCLEOTIDE SEQUENCE [LARGE SCALE GENOMIC DNA]</scope>
    <source>
        <strain evidence="2 3">DSM 46887</strain>
    </source>
</reference>
<dbReference type="Proteomes" id="UP000540685">
    <property type="component" value="Unassembled WGS sequence"/>
</dbReference>
<dbReference type="PRINTS" id="PR00778">
    <property type="entry name" value="HTHARSR"/>
</dbReference>